<reference evidence="2" key="3">
    <citation type="submission" date="2025-09" db="UniProtKB">
        <authorList>
            <consortium name="Ensembl"/>
        </authorList>
    </citation>
    <scope>IDENTIFICATION</scope>
</reference>
<dbReference type="GO" id="GO:0007131">
    <property type="term" value="P:reciprocal meiotic recombination"/>
    <property type="evidence" value="ECO:0007669"/>
    <property type="project" value="TreeGrafter"/>
</dbReference>
<evidence type="ECO:0000313" key="2">
    <source>
        <dbReference type="Ensembl" id="ENSTRUP00000048926.2"/>
    </source>
</evidence>
<evidence type="ECO:0000256" key="1">
    <source>
        <dbReference type="SAM" id="SignalP"/>
    </source>
</evidence>
<dbReference type="GO" id="GO:0005694">
    <property type="term" value="C:chromosome"/>
    <property type="evidence" value="ECO:0007669"/>
    <property type="project" value="TreeGrafter"/>
</dbReference>
<dbReference type="InParanoid" id="A0A3B5K0I5"/>
<evidence type="ECO:0000313" key="3">
    <source>
        <dbReference type="Proteomes" id="UP000005226"/>
    </source>
</evidence>
<dbReference type="Pfam" id="PF15162">
    <property type="entry name" value="SCRE"/>
    <property type="match status" value="1"/>
</dbReference>
<gene>
    <name evidence="2" type="primary">c20h1orf146</name>
</gene>
<proteinExistence type="predicted"/>
<dbReference type="STRING" id="31033.ENSTRUP00000048926"/>
<dbReference type="AlphaFoldDB" id="A0A3B5K0I5"/>
<sequence length="178" mass="19957">MLLFLEFLAMATQENAWKTTIIVSTSLQQHDLSQKLISQQHRIRFSHSIEAGAFIFPLSGTAFLLIDPADISGSIEDSGLIETIKSFAQVHRNSFLLLITPFIGKKEIEILSAIQHRFFGSKLKILPVRNNGDILTGMLTIAKATCKPYAGIIYNRMSLARAHIVESSPVWEMLRDML</sequence>
<dbReference type="OrthoDB" id="6149480at2759"/>
<dbReference type="PANTHER" id="PTHR31408:SF2">
    <property type="entry name" value="PROTEIN SPO16 HOMOLOG"/>
    <property type="match status" value="1"/>
</dbReference>
<dbReference type="Ensembl" id="ENSTRUT00000057281.2">
    <property type="protein sequence ID" value="ENSTRUP00000048926.2"/>
    <property type="gene ID" value="ENSTRUG00000020683.2"/>
</dbReference>
<dbReference type="GO" id="GO:0007130">
    <property type="term" value="P:synaptonemal complex assembly"/>
    <property type="evidence" value="ECO:0007669"/>
    <property type="project" value="InterPro"/>
</dbReference>
<dbReference type="PANTHER" id="PTHR31408">
    <property type="entry name" value="HYPOTHETICAL PROTEIN LOC689986"/>
    <property type="match status" value="1"/>
</dbReference>
<dbReference type="GeneTree" id="ENSGT00390000008285"/>
<keyword evidence="1" id="KW-0732">Signal</keyword>
<reference evidence="2 3" key="1">
    <citation type="journal article" date="2011" name="Genome Biol. Evol.">
        <title>Integration of the genetic map and genome assembly of fugu facilitates insights into distinct features of genome evolution in teleosts and mammals.</title>
        <authorList>
            <person name="Kai W."/>
            <person name="Kikuchi K."/>
            <person name="Tohari S."/>
            <person name="Chew A.K."/>
            <person name="Tay A."/>
            <person name="Fujiwara A."/>
            <person name="Hosoya S."/>
            <person name="Suetake H."/>
            <person name="Naruse K."/>
            <person name="Brenner S."/>
            <person name="Suzuki Y."/>
            <person name="Venkatesh B."/>
        </authorList>
    </citation>
    <scope>NUCLEOTIDE SEQUENCE [LARGE SCALE GENOMIC DNA]</scope>
</reference>
<feature type="chain" id="PRO_5025611835" evidence="1">
    <location>
        <begin position="17"/>
        <end position="178"/>
    </location>
</feature>
<dbReference type="InterPro" id="IPR027857">
    <property type="entry name" value="SCRE"/>
</dbReference>
<name>A0A3B5K0I5_TAKRU</name>
<feature type="signal peptide" evidence="1">
    <location>
        <begin position="1"/>
        <end position="16"/>
    </location>
</feature>
<dbReference type="OMA" id="QNHDTCR"/>
<accession>A0A3B5K0I5</accession>
<reference evidence="2" key="2">
    <citation type="submission" date="2025-08" db="UniProtKB">
        <authorList>
            <consortium name="Ensembl"/>
        </authorList>
    </citation>
    <scope>IDENTIFICATION</scope>
</reference>
<keyword evidence="3" id="KW-1185">Reference proteome</keyword>
<dbReference type="Proteomes" id="UP000005226">
    <property type="component" value="Chromosome 20"/>
</dbReference>
<protein>
    <submittedName>
        <fullName evidence="2">Chromosome 1 open reading frame 146</fullName>
    </submittedName>
</protein>
<organism evidence="2 3">
    <name type="scientific">Takifugu rubripes</name>
    <name type="common">Japanese pufferfish</name>
    <name type="synonym">Fugu rubripes</name>
    <dbReference type="NCBI Taxonomy" id="31033"/>
    <lineage>
        <taxon>Eukaryota</taxon>
        <taxon>Metazoa</taxon>
        <taxon>Chordata</taxon>
        <taxon>Craniata</taxon>
        <taxon>Vertebrata</taxon>
        <taxon>Euteleostomi</taxon>
        <taxon>Actinopterygii</taxon>
        <taxon>Neopterygii</taxon>
        <taxon>Teleostei</taxon>
        <taxon>Neoteleostei</taxon>
        <taxon>Acanthomorphata</taxon>
        <taxon>Eupercaria</taxon>
        <taxon>Tetraodontiformes</taxon>
        <taxon>Tetradontoidea</taxon>
        <taxon>Tetraodontidae</taxon>
        <taxon>Takifugu</taxon>
    </lineage>
</organism>